<evidence type="ECO:0000313" key="3">
    <source>
        <dbReference type="EMBL" id="MBE3639931.1"/>
    </source>
</evidence>
<dbReference type="Pfam" id="PF01613">
    <property type="entry name" value="Flavin_Reduct"/>
    <property type="match status" value="1"/>
</dbReference>
<dbReference type="GO" id="GO:0010181">
    <property type="term" value="F:FMN binding"/>
    <property type="evidence" value="ECO:0007669"/>
    <property type="project" value="InterPro"/>
</dbReference>
<feature type="domain" description="Flavin reductase like" evidence="2">
    <location>
        <begin position="11"/>
        <end position="156"/>
    </location>
</feature>
<dbReference type="Proteomes" id="UP000609121">
    <property type="component" value="Unassembled WGS sequence"/>
</dbReference>
<name>A0A8J7CLV3_9RHOB</name>
<evidence type="ECO:0000313" key="4">
    <source>
        <dbReference type="Proteomes" id="UP000609121"/>
    </source>
</evidence>
<evidence type="ECO:0000256" key="1">
    <source>
        <dbReference type="ARBA" id="ARBA00023002"/>
    </source>
</evidence>
<evidence type="ECO:0000259" key="2">
    <source>
        <dbReference type="SMART" id="SM00903"/>
    </source>
</evidence>
<proteinExistence type="predicted"/>
<dbReference type="GO" id="GO:0006208">
    <property type="term" value="P:pyrimidine nucleobase catabolic process"/>
    <property type="evidence" value="ECO:0007669"/>
    <property type="project" value="TreeGrafter"/>
</dbReference>
<accession>A0A8J7CLV3</accession>
<reference evidence="3" key="1">
    <citation type="submission" date="2020-09" db="EMBL/GenBank/DDBJ databases">
        <title>A novel bacterium of genus Mangrovicoccus, isolated from South China Sea.</title>
        <authorList>
            <person name="Huang H."/>
            <person name="Mo K."/>
            <person name="Hu Y."/>
        </authorList>
    </citation>
    <scope>NUCLEOTIDE SEQUENCE</scope>
    <source>
        <strain evidence="3">HB182678</strain>
    </source>
</reference>
<comment type="caution">
    <text evidence="3">The sequence shown here is derived from an EMBL/GenBank/DDBJ whole genome shotgun (WGS) entry which is preliminary data.</text>
</comment>
<dbReference type="GO" id="GO:0042602">
    <property type="term" value="F:riboflavin reductase (NADPH) activity"/>
    <property type="evidence" value="ECO:0007669"/>
    <property type="project" value="TreeGrafter"/>
</dbReference>
<keyword evidence="1" id="KW-0560">Oxidoreductase</keyword>
<dbReference type="SUPFAM" id="SSF50475">
    <property type="entry name" value="FMN-binding split barrel"/>
    <property type="match status" value="1"/>
</dbReference>
<dbReference type="PANTHER" id="PTHR30466:SF1">
    <property type="entry name" value="FMN REDUCTASE (NADH) RUTF"/>
    <property type="match status" value="1"/>
</dbReference>
<dbReference type="Gene3D" id="2.30.110.10">
    <property type="entry name" value="Electron Transport, Fmn-binding Protein, Chain A"/>
    <property type="match status" value="1"/>
</dbReference>
<dbReference type="PANTHER" id="PTHR30466">
    <property type="entry name" value="FLAVIN REDUCTASE"/>
    <property type="match status" value="1"/>
</dbReference>
<organism evidence="3 4">
    <name type="scientific">Mangrovicoccus algicola</name>
    <dbReference type="NCBI Taxonomy" id="2771008"/>
    <lineage>
        <taxon>Bacteria</taxon>
        <taxon>Pseudomonadati</taxon>
        <taxon>Pseudomonadota</taxon>
        <taxon>Alphaproteobacteria</taxon>
        <taxon>Rhodobacterales</taxon>
        <taxon>Paracoccaceae</taxon>
        <taxon>Mangrovicoccus</taxon>
    </lineage>
</organism>
<dbReference type="SMART" id="SM00903">
    <property type="entry name" value="Flavin_Reduct"/>
    <property type="match status" value="1"/>
</dbReference>
<gene>
    <name evidence="3" type="ORF">ICN82_17140</name>
</gene>
<protein>
    <submittedName>
        <fullName evidence="3">Flavin reductase</fullName>
    </submittedName>
</protein>
<dbReference type="InterPro" id="IPR002563">
    <property type="entry name" value="Flavin_Rdtase-like_dom"/>
</dbReference>
<dbReference type="AlphaFoldDB" id="A0A8J7CLV3"/>
<dbReference type="RefSeq" id="WP_193185200.1">
    <property type="nucleotide sequence ID" value="NZ_JACVXA010000064.1"/>
</dbReference>
<sequence>MDDSAQFREAMSRLGAAVTVLTTDGPAGRHGMTASAVCSVTDAPPTLLVCVNRANRSHAAFTRNRTLCVNVLGEHHRALSGRFASAGATDRFEGETWAARKTGAPVLSGAVTAFDCRIGRIEAVGTHSVFFCDVEEVILSCGETTGLIWFGRGFHDLRAPA</sequence>
<dbReference type="InterPro" id="IPR050268">
    <property type="entry name" value="NADH-dep_flavin_reductase"/>
</dbReference>
<keyword evidence="4" id="KW-1185">Reference proteome</keyword>
<dbReference type="EMBL" id="JACVXA010000064">
    <property type="protein sequence ID" value="MBE3639931.1"/>
    <property type="molecule type" value="Genomic_DNA"/>
</dbReference>
<dbReference type="InterPro" id="IPR012349">
    <property type="entry name" value="Split_barrel_FMN-bd"/>
</dbReference>